<evidence type="ECO:0008006" key="5">
    <source>
        <dbReference type="Google" id="ProtNLM"/>
    </source>
</evidence>
<gene>
    <name evidence="3" type="ORF">AAV99_13180</name>
</gene>
<dbReference type="PATRIC" id="fig|874156.12.peg.2721"/>
<feature type="region of interest" description="Disordered" evidence="1">
    <location>
        <begin position="37"/>
        <end position="72"/>
    </location>
</feature>
<dbReference type="STRING" id="874156.GCA_001021555_02721"/>
<proteinExistence type="predicted"/>
<keyword evidence="2" id="KW-0732">Signal</keyword>
<evidence type="ECO:0000313" key="3">
    <source>
        <dbReference type="EMBL" id="KLI62984.1"/>
    </source>
</evidence>
<dbReference type="InterPro" id="IPR032710">
    <property type="entry name" value="NTF2-like_dom_sf"/>
</dbReference>
<dbReference type="Proteomes" id="UP000053455">
    <property type="component" value="Unassembled WGS sequence"/>
</dbReference>
<keyword evidence="4" id="KW-1185">Reference proteome</keyword>
<dbReference type="AlphaFoldDB" id="A0A0H0XKX2"/>
<reference evidence="3 4" key="1">
    <citation type="submission" date="2015-04" db="EMBL/GenBank/DDBJ databases">
        <title>The draft genome sequence of Erythrobacter marinus HWDM-33.</title>
        <authorList>
            <person name="Zhuang L."/>
            <person name="Liu Y."/>
            <person name="Shao Z."/>
        </authorList>
    </citation>
    <scope>NUCLEOTIDE SEQUENCE [LARGE SCALE GENOMIC DNA]</scope>
    <source>
        <strain evidence="3 4">HWDM-33</strain>
    </source>
</reference>
<evidence type="ECO:0000256" key="1">
    <source>
        <dbReference type="SAM" id="MobiDB-lite"/>
    </source>
</evidence>
<organism evidence="3 4">
    <name type="scientific">Aurantiacibacter marinus</name>
    <dbReference type="NCBI Taxonomy" id="874156"/>
    <lineage>
        <taxon>Bacteria</taxon>
        <taxon>Pseudomonadati</taxon>
        <taxon>Pseudomonadota</taxon>
        <taxon>Alphaproteobacteria</taxon>
        <taxon>Sphingomonadales</taxon>
        <taxon>Erythrobacteraceae</taxon>
        <taxon>Aurantiacibacter</taxon>
    </lineage>
</organism>
<sequence length="235" mass="24484">MQAIAPHKETSAMKAAMKFAFATAAVCLLPLPAQAQDDRVGPAQAQDDTSGPGLPLSEASASTDRADPASAQSDPLAAVEAFMAGLGAKDAEAMTAVALDAAYLAFVRPDDDGDAMRTMPLSRAITSLAETVPDISEPIRDPVVMVDGPVAMVWAPYEFYVAGTRNHCGVNVFSLLNRDGEWLIASVVYSYLPDDCPDEAEDTAGEVQLRPVDPGVITQGITGDTNDAAAEDGGQ</sequence>
<dbReference type="Gene3D" id="3.10.450.50">
    <property type="match status" value="1"/>
</dbReference>
<accession>A0A0H0XKX2</accession>
<evidence type="ECO:0000256" key="2">
    <source>
        <dbReference type="SAM" id="SignalP"/>
    </source>
</evidence>
<protein>
    <recommendedName>
        <fullName evidence="5">DUF4440 domain-containing protein</fullName>
    </recommendedName>
</protein>
<feature type="signal peptide" evidence="2">
    <location>
        <begin position="1"/>
        <end position="35"/>
    </location>
</feature>
<dbReference type="SUPFAM" id="SSF54427">
    <property type="entry name" value="NTF2-like"/>
    <property type="match status" value="1"/>
</dbReference>
<comment type="caution">
    <text evidence="3">The sequence shown here is derived from an EMBL/GenBank/DDBJ whole genome shotgun (WGS) entry which is preliminary data.</text>
</comment>
<name>A0A0H0XKX2_9SPHN</name>
<dbReference type="EMBL" id="LBHU01000004">
    <property type="protein sequence ID" value="KLI62984.1"/>
    <property type="molecule type" value="Genomic_DNA"/>
</dbReference>
<evidence type="ECO:0000313" key="4">
    <source>
        <dbReference type="Proteomes" id="UP000053455"/>
    </source>
</evidence>
<feature type="chain" id="PRO_5002589828" description="DUF4440 domain-containing protein" evidence="2">
    <location>
        <begin position="36"/>
        <end position="235"/>
    </location>
</feature>